<evidence type="ECO:0000313" key="2">
    <source>
        <dbReference type="Proteomes" id="UP001145114"/>
    </source>
</evidence>
<organism evidence="1 2">
    <name type="scientific">Spiromyces aspiralis</name>
    <dbReference type="NCBI Taxonomy" id="68401"/>
    <lineage>
        <taxon>Eukaryota</taxon>
        <taxon>Fungi</taxon>
        <taxon>Fungi incertae sedis</taxon>
        <taxon>Zoopagomycota</taxon>
        <taxon>Kickxellomycotina</taxon>
        <taxon>Kickxellomycetes</taxon>
        <taxon>Kickxellales</taxon>
        <taxon>Kickxellaceae</taxon>
        <taxon>Spiromyces</taxon>
    </lineage>
</organism>
<protein>
    <submittedName>
        <fullName evidence="1">Methylenetetrahydrofolate reductase 1</fullName>
        <ecNumber evidence="1">1.5.1.20</ecNumber>
    </submittedName>
</protein>
<comment type="caution">
    <text evidence="1">The sequence shown here is derived from an EMBL/GenBank/DDBJ whole genome shotgun (WGS) entry which is preliminary data.</text>
</comment>
<keyword evidence="1" id="KW-0560">Oxidoreductase</keyword>
<proteinExistence type="predicted"/>
<dbReference type="Proteomes" id="UP001145114">
    <property type="component" value="Unassembled WGS sequence"/>
</dbReference>
<sequence>MKITTKIERAVEDGKPFVSFEYFPPKTDQGLVNLYERIERMSHLDPLFAAVTWGAGGATSERTLEICSSCQSIYGLESLMHLTCTNMDKSMIDSALQ</sequence>
<gene>
    <name evidence="1" type="primary">MET12</name>
    <name evidence="1" type="ORF">EV182_008584</name>
</gene>
<reference evidence="1" key="1">
    <citation type="submission" date="2022-06" db="EMBL/GenBank/DDBJ databases">
        <title>Phylogenomic reconstructions and comparative analyses of Kickxellomycotina fungi.</title>
        <authorList>
            <person name="Reynolds N.K."/>
            <person name="Stajich J.E."/>
            <person name="Barry K."/>
            <person name="Grigoriev I.V."/>
            <person name="Crous P."/>
            <person name="Smith M.E."/>
        </authorList>
    </citation>
    <scope>NUCLEOTIDE SEQUENCE</scope>
    <source>
        <strain evidence="1">RSA 2271</strain>
    </source>
</reference>
<dbReference type="EC" id="1.5.1.20" evidence="1"/>
<evidence type="ECO:0000313" key="1">
    <source>
        <dbReference type="EMBL" id="KAJ1676245.1"/>
    </source>
</evidence>
<keyword evidence="2" id="KW-1185">Reference proteome</keyword>
<name>A0ACC1HJM5_9FUNG</name>
<feature type="non-terminal residue" evidence="1">
    <location>
        <position position="97"/>
    </location>
</feature>
<accession>A0ACC1HJM5</accession>
<dbReference type="EMBL" id="JAMZIH010004507">
    <property type="protein sequence ID" value="KAJ1676245.1"/>
    <property type="molecule type" value="Genomic_DNA"/>
</dbReference>